<feature type="coiled-coil region" evidence="8">
    <location>
        <begin position="560"/>
        <end position="608"/>
    </location>
</feature>
<proteinExistence type="predicted"/>
<dbReference type="AlphaFoldDB" id="A0A6P8IZQ2"/>
<dbReference type="GO" id="GO:0043122">
    <property type="term" value="P:regulation of canonical NF-kappaB signal transduction"/>
    <property type="evidence" value="ECO:0007669"/>
    <property type="project" value="TreeGrafter"/>
</dbReference>
<dbReference type="Pfam" id="PF02176">
    <property type="entry name" value="zf-TRAF"/>
    <property type="match status" value="1"/>
</dbReference>
<dbReference type="InterPro" id="IPR017907">
    <property type="entry name" value="Znf_RING_CS"/>
</dbReference>
<evidence type="ECO:0000256" key="9">
    <source>
        <dbReference type="SAM" id="MobiDB-lite"/>
    </source>
</evidence>
<dbReference type="InterPro" id="IPR008974">
    <property type="entry name" value="TRAF-like"/>
</dbReference>
<dbReference type="PROSITE" id="PS00518">
    <property type="entry name" value="ZF_RING_1"/>
    <property type="match status" value="2"/>
</dbReference>
<dbReference type="RefSeq" id="XP_031571408.1">
    <property type="nucleotide sequence ID" value="XM_031715548.1"/>
</dbReference>
<feature type="zinc finger region" description="TRAF-type" evidence="7">
    <location>
        <begin position="468"/>
        <end position="524"/>
    </location>
</feature>
<dbReference type="PANTHER" id="PTHR10131:SF94">
    <property type="entry name" value="TNF RECEPTOR-ASSOCIATED FACTOR 4"/>
    <property type="match status" value="1"/>
</dbReference>
<accession>A0A6P8IZQ2</accession>
<dbReference type="PROSITE" id="PS50145">
    <property type="entry name" value="ZF_TRAF"/>
    <property type="match status" value="1"/>
</dbReference>
<dbReference type="Pfam" id="PF00097">
    <property type="entry name" value="zf-C3HC4"/>
    <property type="match status" value="2"/>
</dbReference>
<sequence length="818" mass="95510">MASSSNKPAVGNFMPSGYDYEFVDKVPEEYVCNICFFAMWKPVQTKCGHRFCKDCLKEANKRKKPQQCPEDRQELRKQDVFDDKATERQILSLKIKCPNNGCQWLGELGDLKDHTCTPTSRNLKCGGQKVKTKKTPRKDMDQHISSSIGHHFNITCEKVLLLEDQILQLKKSQMEVEQQYQNLNANFLEEKDQRETIAKELTSLKTNVEQKLVRLDKNIQTLIGQKGEFSKEIKNLKKQIKQQVGEQTTTGPRTAVNTAKTNKDLAEKIKRSRLRMETSIDELSRDFDKKNEKNDTPTTARIGPKSETDLSDMATGYSYEFVSKVCDEYICRICELPMRKPVQTKCGHRFCQECLLEANKRKKVPECPMDRQPLDMKKEKPFDDKAIERSILSSIIKCPNLRCDWQGDLRNLEDHKLKCDYEIKKCKYCDVKKSVKEIEVHIREECEWRDVPCPQCKKIIVSRDMEKHNEFCREYPVECPNQCGQKISRRKADDHIVHHCPMSVVSCTYRELGCDFECQRENLKKHLKTDAQEHLSLVFGHTTEFQKDAKRRLHLIEQFQKEAKRRLHSIEQDSRNLKEELQKINRNLEKKRRKYDILTSDLQDTEKQTQLLIENTIKIKSGVKHERKQVWRFLVSIVIGMIAILAFTSRQIAGTWQESIVLKDEITHLKGKLGSKVIWIVNEEGPSVKDFYTDKYGYKLRVSANLLPRISILQEENLFLFSVTLLRGDYDAMLTWPFSKRIKVTLLDQNENPSDRKNVEVVIEPNEYQTSENLKRPTASSSNYFVSKRIVLEEQLNARNYFFEGSLFLLIETENEVI</sequence>
<organism evidence="12 13">
    <name type="scientific">Actinia tenebrosa</name>
    <name type="common">Australian red waratah sea anemone</name>
    <dbReference type="NCBI Taxonomy" id="6105"/>
    <lineage>
        <taxon>Eukaryota</taxon>
        <taxon>Metazoa</taxon>
        <taxon>Cnidaria</taxon>
        <taxon>Anthozoa</taxon>
        <taxon>Hexacorallia</taxon>
        <taxon>Actiniaria</taxon>
        <taxon>Actiniidae</taxon>
        <taxon>Actinia</taxon>
    </lineage>
</organism>
<feature type="coiled-coil region" evidence="8">
    <location>
        <begin position="166"/>
        <end position="246"/>
    </location>
</feature>
<evidence type="ECO:0000256" key="8">
    <source>
        <dbReference type="SAM" id="Coils"/>
    </source>
</evidence>
<dbReference type="Proteomes" id="UP000515163">
    <property type="component" value="Unplaced"/>
</dbReference>
<keyword evidence="2" id="KW-0963">Cytoplasm</keyword>
<protein>
    <submittedName>
        <fullName evidence="13">TNF receptor-associated factor 5-like</fullName>
    </submittedName>
</protein>
<feature type="domain" description="RING-type" evidence="10">
    <location>
        <begin position="331"/>
        <end position="371"/>
    </location>
</feature>
<name>A0A6P8IZQ2_ACTTE</name>
<dbReference type="FunFam" id="3.30.40.10:FF:000179">
    <property type="entry name" value="TNF receptor-associated factor"/>
    <property type="match status" value="2"/>
</dbReference>
<dbReference type="GeneID" id="116305601"/>
<evidence type="ECO:0000313" key="13">
    <source>
        <dbReference type="RefSeq" id="XP_031571408.1"/>
    </source>
</evidence>
<keyword evidence="3 7" id="KW-0479">Metal-binding</keyword>
<dbReference type="KEGG" id="aten:116305601"/>
<evidence type="ECO:0000259" key="10">
    <source>
        <dbReference type="PROSITE" id="PS50089"/>
    </source>
</evidence>
<dbReference type="OrthoDB" id="5962428at2759"/>
<evidence type="ECO:0000256" key="6">
    <source>
        <dbReference type="ARBA" id="ARBA00022833"/>
    </source>
</evidence>
<dbReference type="Gene3D" id="2.60.210.10">
    <property type="entry name" value="Apoptosis, Tumor Necrosis Factor Receptor Associated Protein 2, Chain A"/>
    <property type="match status" value="1"/>
</dbReference>
<dbReference type="PROSITE" id="PS50089">
    <property type="entry name" value="ZF_RING_2"/>
    <property type="match status" value="2"/>
</dbReference>
<keyword evidence="6 7" id="KW-0862">Zinc</keyword>
<evidence type="ECO:0000256" key="3">
    <source>
        <dbReference type="ARBA" id="ARBA00022723"/>
    </source>
</evidence>
<dbReference type="Gene3D" id="3.30.40.10">
    <property type="entry name" value="Zinc/RING finger domain, C3HC4 (zinc finger)"/>
    <property type="match status" value="4"/>
</dbReference>
<feature type="domain" description="TRAF-type" evidence="11">
    <location>
        <begin position="468"/>
        <end position="524"/>
    </location>
</feature>
<keyword evidence="4" id="KW-0677">Repeat</keyword>
<reference evidence="13" key="1">
    <citation type="submission" date="2025-08" db="UniProtKB">
        <authorList>
            <consortium name="RefSeq"/>
        </authorList>
    </citation>
    <scope>IDENTIFICATION</scope>
    <source>
        <tissue evidence="13">Tentacle</tissue>
    </source>
</reference>
<dbReference type="GO" id="GO:0031625">
    <property type="term" value="F:ubiquitin protein ligase binding"/>
    <property type="evidence" value="ECO:0007669"/>
    <property type="project" value="TreeGrafter"/>
</dbReference>
<evidence type="ECO:0000256" key="4">
    <source>
        <dbReference type="ARBA" id="ARBA00022737"/>
    </source>
</evidence>
<dbReference type="GO" id="GO:0005164">
    <property type="term" value="F:tumor necrosis factor receptor binding"/>
    <property type="evidence" value="ECO:0007669"/>
    <property type="project" value="TreeGrafter"/>
</dbReference>
<evidence type="ECO:0000256" key="1">
    <source>
        <dbReference type="ARBA" id="ARBA00004496"/>
    </source>
</evidence>
<dbReference type="GO" id="GO:0008270">
    <property type="term" value="F:zinc ion binding"/>
    <property type="evidence" value="ECO:0007669"/>
    <property type="project" value="UniProtKB-KW"/>
</dbReference>
<dbReference type="Pfam" id="PF21355">
    <property type="entry name" value="TRAF-mep_MATH"/>
    <property type="match status" value="1"/>
</dbReference>
<feature type="domain" description="RING-type" evidence="10">
    <location>
        <begin position="32"/>
        <end position="72"/>
    </location>
</feature>
<dbReference type="InterPro" id="IPR001841">
    <property type="entry name" value="Znf_RING"/>
</dbReference>
<keyword evidence="8" id="KW-0175">Coiled coil</keyword>
<keyword evidence="12" id="KW-1185">Reference proteome</keyword>
<dbReference type="SUPFAM" id="SSF57850">
    <property type="entry name" value="RING/U-box"/>
    <property type="match status" value="2"/>
</dbReference>
<dbReference type="SMART" id="SM00184">
    <property type="entry name" value="RING"/>
    <property type="match status" value="2"/>
</dbReference>
<dbReference type="InterPro" id="IPR001293">
    <property type="entry name" value="Znf_TRAF"/>
</dbReference>
<dbReference type="GO" id="GO:0005737">
    <property type="term" value="C:cytoplasm"/>
    <property type="evidence" value="ECO:0007669"/>
    <property type="project" value="UniProtKB-SubCell"/>
</dbReference>
<dbReference type="InterPro" id="IPR049342">
    <property type="entry name" value="TRAF1-6_MATH_dom"/>
</dbReference>
<dbReference type="SUPFAM" id="SSF49599">
    <property type="entry name" value="TRAF domain-like"/>
    <property type="match status" value="3"/>
</dbReference>
<evidence type="ECO:0000313" key="12">
    <source>
        <dbReference type="Proteomes" id="UP000515163"/>
    </source>
</evidence>
<evidence type="ECO:0000256" key="5">
    <source>
        <dbReference type="ARBA" id="ARBA00022771"/>
    </source>
</evidence>
<evidence type="ECO:0000256" key="7">
    <source>
        <dbReference type="PROSITE-ProRule" id="PRU00207"/>
    </source>
</evidence>
<evidence type="ECO:0000259" key="11">
    <source>
        <dbReference type="PROSITE" id="PS50145"/>
    </source>
</evidence>
<dbReference type="PANTHER" id="PTHR10131">
    <property type="entry name" value="TNF RECEPTOR ASSOCIATED FACTOR"/>
    <property type="match status" value="1"/>
</dbReference>
<feature type="region of interest" description="Disordered" evidence="9">
    <location>
        <begin position="285"/>
        <end position="309"/>
    </location>
</feature>
<dbReference type="InterPro" id="IPR018957">
    <property type="entry name" value="Znf_C3HC4_RING-type"/>
</dbReference>
<dbReference type="InParanoid" id="A0A6P8IZQ2"/>
<feature type="compositionally biased region" description="Basic and acidic residues" evidence="9">
    <location>
        <begin position="285"/>
        <end position="295"/>
    </location>
</feature>
<gene>
    <name evidence="13" type="primary">LOC116305601</name>
</gene>
<dbReference type="InterPro" id="IPR013083">
    <property type="entry name" value="Znf_RING/FYVE/PHD"/>
</dbReference>
<comment type="subcellular location">
    <subcellularLocation>
        <location evidence="1">Cytoplasm</location>
    </subcellularLocation>
</comment>
<evidence type="ECO:0000256" key="2">
    <source>
        <dbReference type="ARBA" id="ARBA00022490"/>
    </source>
</evidence>
<keyword evidence="5 7" id="KW-0863">Zinc-finger</keyword>